<dbReference type="Proteomes" id="UP000278351">
    <property type="component" value="Unassembled WGS sequence"/>
</dbReference>
<dbReference type="InterPro" id="IPR013517">
    <property type="entry name" value="FG-GAP"/>
</dbReference>
<dbReference type="Gene3D" id="2.130.10.130">
    <property type="entry name" value="Integrin alpha, N-terminal"/>
    <property type="match status" value="2"/>
</dbReference>
<gene>
    <name evidence="2" type="ORF">EGT74_22300</name>
</gene>
<evidence type="ECO:0000313" key="3">
    <source>
        <dbReference type="Proteomes" id="UP000278351"/>
    </source>
</evidence>
<dbReference type="AlphaFoldDB" id="A0A3N4Q0A6"/>
<keyword evidence="3" id="KW-1185">Reference proteome</keyword>
<comment type="caution">
    <text evidence="2">The sequence shown here is derived from an EMBL/GenBank/DDBJ whole genome shotgun (WGS) entry which is preliminary data.</text>
</comment>
<dbReference type="PANTHER" id="PTHR44103:SF1">
    <property type="entry name" value="PROPROTEIN CONVERTASE P"/>
    <property type="match status" value="1"/>
</dbReference>
<evidence type="ECO:0000256" key="1">
    <source>
        <dbReference type="ARBA" id="ARBA00022729"/>
    </source>
</evidence>
<dbReference type="OrthoDB" id="9816120at2"/>
<keyword evidence="1" id="KW-0732">Signal</keyword>
<dbReference type="Pfam" id="PF13517">
    <property type="entry name" value="FG-GAP_3"/>
    <property type="match status" value="2"/>
</dbReference>
<reference evidence="2 3" key="1">
    <citation type="submission" date="2018-11" db="EMBL/GenBank/DDBJ databases">
        <title>Chitinophaga lutea sp.nov., isolate from arsenic contaminated soil.</title>
        <authorList>
            <person name="Zong Y."/>
        </authorList>
    </citation>
    <scope>NUCLEOTIDE SEQUENCE [LARGE SCALE GENOMIC DNA]</scope>
    <source>
        <strain evidence="2 3">ZY74</strain>
    </source>
</reference>
<sequence length="377" mass="42206">MKNIFLSAVAAVSVSAVCNGQQPVSFRKHVISSIFVSEGSATGDVNNDGKTDILAGPYWYEAPSWKRHQLHADTTNAIPGYCTTFLNFCMDVNSDGRVDLIRFDQPGAVCAWYENPGKTGVRWQQHVILKTAGNETPLLEDVDGDGRKDLICNDSEARQVIWLKSPSGKNSKEWERYIISNDSLRGTHKYTHGLGWGDINGDGRKDVIIRNGWWESPADVKQTGWTFHPADLGKECANMVVLDADRDGDADIISSSAHNYGIWWYEQQPNGWTTHEISKQFSQTHALIMADINNDRHPDFVTGKRYFAHNGKDPGAFEPAVLYWFEYKPGQTPAWTPHQIDNNSGVGNGFVVTDMNGDKKTDIVVSNKKGVFYFEQR</sequence>
<name>A0A3N4Q0A6_9BACT</name>
<dbReference type="PANTHER" id="PTHR44103">
    <property type="entry name" value="PROPROTEIN CONVERTASE P"/>
    <property type="match status" value="1"/>
</dbReference>
<dbReference type="EMBL" id="RPDH01000002">
    <property type="protein sequence ID" value="RPE09707.1"/>
    <property type="molecule type" value="Genomic_DNA"/>
</dbReference>
<proteinExistence type="predicted"/>
<organism evidence="2 3">
    <name type="scientific">Chitinophaga lutea</name>
    <dbReference type="NCBI Taxonomy" id="2488634"/>
    <lineage>
        <taxon>Bacteria</taxon>
        <taxon>Pseudomonadati</taxon>
        <taxon>Bacteroidota</taxon>
        <taxon>Chitinophagia</taxon>
        <taxon>Chitinophagales</taxon>
        <taxon>Chitinophagaceae</taxon>
        <taxon>Chitinophaga</taxon>
    </lineage>
</organism>
<dbReference type="RefSeq" id="WP_123848688.1">
    <property type="nucleotide sequence ID" value="NZ_RPDH01000002.1"/>
</dbReference>
<evidence type="ECO:0000313" key="2">
    <source>
        <dbReference type="EMBL" id="RPE09707.1"/>
    </source>
</evidence>
<protein>
    <submittedName>
        <fullName evidence="2">VCBS repeat-containing protein</fullName>
    </submittedName>
</protein>
<accession>A0A3N4Q0A6</accession>
<dbReference type="InterPro" id="IPR028994">
    <property type="entry name" value="Integrin_alpha_N"/>
</dbReference>
<dbReference type="SUPFAM" id="SSF69318">
    <property type="entry name" value="Integrin alpha N-terminal domain"/>
    <property type="match status" value="1"/>
</dbReference>